<evidence type="ECO:0000256" key="1">
    <source>
        <dbReference type="SAM" id="MobiDB-lite"/>
    </source>
</evidence>
<feature type="region of interest" description="Disordered" evidence="1">
    <location>
        <begin position="48"/>
        <end position="78"/>
    </location>
</feature>
<proteinExistence type="predicted"/>
<comment type="caution">
    <text evidence="2">The sequence shown here is derived from an EMBL/GenBank/DDBJ whole genome shotgun (WGS) entry which is preliminary data.</text>
</comment>
<dbReference type="EMBL" id="LAZR01003733">
    <property type="protein sequence ID" value="KKN15216.1"/>
    <property type="molecule type" value="Genomic_DNA"/>
</dbReference>
<organism evidence="2">
    <name type="scientific">marine sediment metagenome</name>
    <dbReference type="NCBI Taxonomy" id="412755"/>
    <lineage>
        <taxon>unclassified sequences</taxon>
        <taxon>metagenomes</taxon>
        <taxon>ecological metagenomes</taxon>
    </lineage>
</organism>
<feature type="compositionally biased region" description="Basic and acidic residues" evidence="1">
    <location>
        <begin position="54"/>
        <end position="72"/>
    </location>
</feature>
<gene>
    <name evidence="2" type="ORF">LCGC14_0988200</name>
</gene>
<reference evidence="2" key="1">
    <citation type="journal article" date="2015" name="Nature">
        <title>Complex archaea that bridge the gap between prokaryotes and eukaryotes.</title>
        <authorList>
            <person name="Spang A."/>
            <person name="Saw J.H."/>
            <person name="Jorgensen S.L."/>
            <person name="Zaremba-Niedzwiedzka K."/>
            <person name="Martijn J."/>
            <person name="Lind A.E."/>
            <person name="van Eijk R."/>
            <person name="Schleper C."/>
            <person name="Guy L."/>
            <person name="Ettema T.J."/>
        </authorList>
    </citation>
    <scope>NUCLEOTIDE SEQUENCE</scope>
</reference>
<evidence type="ECO:0000313" key="2">
    <source>
        <dbReference type="EMBL" id="KKN15216.1"/>
    </source>
</evidence>
<name>A0A0F9QPX7_9ZZZZ</name>
<sequence length="176" mass="19687">MNSKQKQIFKKLADIFSKHDLGDINVALAAFRNDDLLTEIAESAALTKRATKRSSKESATKKRTTPQDRLMEVEQEVSSDSSEETKLALLVSKKLLDKTAFSGAPKIRGIFEDLEIAVGKSVSDRSQLVMILFTALKNERIERIKQVAEKLNENSSQTSSLSDWSKVINRKDDSAR</sequence>
<dbReference type="AlphaFoldDB" id="A0A0F9QPX7"/>
<protein>
    <submittedName>
        <fullName evidence="2">Uncharacterized protein</fullName>
    </submittedName>
</protein>
<accession>A0A0F9QPX7</accession>